<gene>
    <name evidence="1" type="ORF">RclHR1_14020001</name>
</gene>
<evidence type="ECO:0000313" key="2">
    <source>
        <dbReference type="Proteomes" id="UP000247702"/>
    </source>
</evidence>
<evidence type="ECO:0000313" key="1">
    <source>
        <dbReference type="EMBL" id="GBB87572.1"/>
    </source>
</evidence>
<reference evidence="1 2" key="1">
    <citation type="submission" date="2017-11" db="EMBL/GenBank/DDBJ databases">
        <title>The genome of Rhizophagus clarus HR1 reveals common genetic basis of auxotrophy among arbuscular mycorrhizal fungi.</title>
        <authorList>
            <person name="Kobayashi Y."/>
        </authorList>
    </citation>
    <scope>NUCLEOTIDE SEQUENCE [LARGE SCALE GENOMIC DNA]</scope>
    <source>
        <strain evidence="1 2">HR1</strain>
    </source>
</reference>
<keyword evidence="2" id="KW-1185">Reference proteome</keyword>
<dbReference type="EMBL" id="BEXD01000450">
    <property type="protein sequence ID" value="GBB87572.1"/>
    <property type="molecule type" value="Genomic_DNA"/>
</dbReference>
<protein>
    <submittedName>
        <fullName evidence="1">Uncharacterized protein</fullName>
    </submittedName>
</protein>
<accession>A0A2Z6QG22</accession>
<dbReference type="Proteomes" id="UP000247702">
    <property type="component" value="Unassembled WGS sequence"/>
</dbReference>
<organism evidence="1 2">
    <name type="scientific">Rhizophagus clarus</name>
    <dbReference type="NCBI Taxonomy" id="94130"/>
    <lineage>
        <taxon>Eukaryota</taxon>
        <taxon>Fungi</taxon>
        <taxon>Fungi incertae sedis</taxon>
        <taxon>Mucoromycota</taxon>
        <taxon>Glomeromycotina</taxon>
        <taxon>Glomeromycetes</taxon>
        <taxon>Glomerales</taxon>
        <taxon>Glomeraceae</taxon>
        <taxon>Rhizophagus</taxon>
    </lineage>
</organism>
<dbReference type="AlphaFoldDB" id="A0A2Z6QG22"/>
<name>A0A2Z6QG22_9GLOM</name>
<sequence length="91" mass="10962">MIISVVLKTDKGAASNEDEYQRLGRLRHRSQKRIMEKAEFERLNRRFQQITDKRDEREDERSFIKGIGMETNEISLRIWFCEASQRSIKEE</sequence>
<proteinExistence type="predicted"/>
<comment type="caution">
    <text evidence="1">The sequence shown here is derived from an EMBL/GenBank/DDBJ whole genome shotgun (WGS) entry which is preliminary data.</text>
</comment>